<dbReference type="RefSeq" id="WP_092480753.1">
    <property type="nucleotide sequence ID" value="NZ_FOXW01000006.1"/>
</dbReference>
<sequence length="313" mass="33147">MVKFMNRIPAGTFLIPMLLSAVFYTIWPNLFSGIGGITNAFLGGSGTSFIIGLICFCSGIGINVKTLGKLFKRHGVLLVVKFILTVGFGLLFISLFGQEGIFGISALAFVVAMCSMNPALYVSLANDFGDDVDKAAIGLVGLFGIPAVPMFIYAISGQGEIDWMPIISTILPLILGMILGNLDKDFSKIFGTGITVLLPLLGWNIGQGMNLIEGLQSGVYGIILVVVFYLLMSPIVLVDQKLLKNDGVPALSMNAVAGVSASFPAIIAQVNPGVAPYVTSATTQIVTLAIITIVVTPILVRKLYGKTHPIETK</sequence>
<feature type="transmembrane region" description="Helical" evidence="9">
    <location>
        <begin position="161"/>
        <end position="182"/>
    </location>
</feature>
<evidence type="ECO:0000256" key="4">
    <source>
        <dbReference type="ARBA" id="ARBA00022597"/>
    </source>
</evidence>
<evidence type="ECO:0000256" key="1">
    <source>
        <dbReference type="ARBA" id="ARBA00006430"/>
    </source>
</evidence>
<comment type="similarity">
    <text evidence="1">Belongs to the KdgT transporter family.</text>
</comment>
<dbReference type="EMBL" id="FOXW01000006">
    <property type="protein sequence ID" value="SFQ38177.1"/>
    <property type="molecule type" value="Genomic_DNA"/>
</dbReference>
<reference evidence="10 11" key="1">
    <citation type="submission" date="2016-10" db="EMBL/GenBank/DDBJ databases">
        <authorList>
            <person name="de Groot N.N."/>
        </authorList>
    </citation>
    <scope>NUCLEOTIDE SEQUENCE [LARGE SCALE GENOMIC DNA]</scope>
    <source>
        <strain evidence="10 11">DSM 20581</strain>
    </source>
</reference>
<protein>
    <submittedName>
        <fullName evidence="10">2-keto-3-deoxygluconate permease</fullName>
    </submittedName>
</protein>
<evidence type="ECO:0000313" key="10">
    <source>
        <dbReference type="EMBL" id="SFQ38177.1"/>
    </source>
</evidence>
<organism evidence="10 11">
    <name type="scientific">Desemzia incerta</name>
    <dbReference type="NCBI Taxonomy" id="82801"/>
    <lineage>
        <taxon>Bacteria</taxon>
        <taxon>Bacillati</taxon>
        <taxon>Bacillota</taxon>
        <taxon>Bacilli</taxon>
        <taxon>Lactobacillales</taxon>
        <taxon>Carnobacteriaceae</taxon>
        <taxon>Desemzia</taxon>
    </lineage>
</organism>
<keyword evidence="5 9" id="KW-0812">Transmembrane</keyword>
<keyword evidence="3" id="KW-1003">Cell membrane</keyword>
<feature type="transmembrane region" description="Helical" evidence="9">
    <location>
        <begin position="250"/>
        <end position="268"/>
    </location>
</feature>
<accession>A0A1I5Y2I4</accession>
<feature type="transmembrane region" description="Helical" evidence="9">
    <location>
        <begin position="40"/>
        <end position="64"/>
    </location>
</feature>
<proteinExistence type="inferred from homology"/>
<feature type="transmembrane region" description="Helical" evidence="9">
    <location>
        <begin position="189"/>
        <end position="206"/>
    </location>
</feature>
<feature type="transmembrane region" description="Helical" evidence="9">
    <location>
        <begin position="12"/>
        <end position="34"/>
    </location>
</feature>
<dbReference type="STRING" id="82801.SAMN04488506_1718"/>
<evidence type="ECO:0000256" key="8">
    <source>
        <dbReference type="ARBA" id="ARBA00023136"/>
    </source>
</evidence>
<keyword evidence="8 9" id="KW-0472">Membrane</keyword>
<evidence type="ECO:0000256" key="7">
    <source>
        <dbReference type="ARBA" id="ARBA00022989"/>
    </source>
</evidence>
<feature type="transmembrane region" description="Helical" evidence="9">
    <location>
        <begin position="136"/>
        <end position="155"/>
    </location>
</feature>
<name>A0A1I5Y2I4_9LACT</name>
<dbReference type="AlphaFoldDB" id="A0A1I5Y2I4"/>
<dbReference type="OrthoDB" id="2833at2"/>
<evidence type="ECO:0000256" key="6">
    <source>
        <dbReference type="ARBA" id="ARBA00022847"/>
    </source>
</evidence>
<feature type="transmembrane region" description="Helical" evidence="9">
    <location>
        <begin position="102"/>
        <end position="124"/>
    </location>
</feature>
<evidence type="ECO:0000256" key="9">
    <source>
        <dbReference type="SAM" id="Phobius"/>
    </source>
</evidence>
<dbReference type="GO" id="GO:0015649">
    <property type="term" value="F:2-keto-3-deoxygluconate:proton symporter activity"/>
    <property type="evidence" value="ECO:0007669"/>
    <property type="project" value="InterPro"/>
</dbReference>
<gene>
    <name evidence="10" type="ORF">SAMN04488506_1718</name>
</gene>
<feature type="transmembrane region" description="Helical" evidence="9">
    <location>
        <begin position="218"/>
        <end position="238"/>
    </location>
</feature>
<evidence type="ECO:0000256" key="3">
    <source>
        <dbReference type="ARBA" id="ARBA00022475"/>
    </source>
</evidence>
<dbReference type="Pfam" id="PF03812">
    <property type="entry name" value="KdgT"/>
    <property type="match status" value="1"/>
</dbReference>
<dbReference type="InterPro" id="IPR004684">
    <property type="entry name" value="2keto-3dGluconate_permease"/>
</dbReference>
<evidence type="ECO:0000313" key="11">
    <source>
        <dbReference type="Proteomes" id="UP000199136"/>
    </source>
</evidence>
<feature type="transmembrane region" description="Helical" evidence="9">
    <location>
        <begin position="274"/>
        <end position="300"/>
    </location>
</feature>
<dbReference type="GO" id="GO:0016020">
    <property type="term" value="C:membrane"/>
    <property type="evidence" value="ECO:0007669"/>
    <property type="project" value="InterPro"/>
</dbReference>
<evidence type="ECO:0000256" key="5">
    <source>
        <dbReference type="ARBA" id="ARBA00022692"/>
    </source>
</evidence>
<keyword evidence="11" id="KW-1185">Reference proteome</keyword>
<keyword evidence="4" id="KW-0762">Sugar transport</keyword>
<keyword evidence="2" id="KW-0813">Transport</keyword>
<keyword evidence="6" id="KW-0769">Symport</keyword>
<keyword evidence="7 9" id="KW-1133">Transmembrane helix</keyword>
<feature type="transmembrane region" description="Helical" evidence="9">
    <location>
        <begin position="76"/>
        <end position="96"/>
    </location>
</feature>
<evidence type="ECO:0000256" key="2">
    <source>
        <dbReference type="ARBA" id="ARBA00022448"/>
    </source>
</evidence>
<dbReference type="Proteomes" id="UP000199136">
    <property type="component" value="Unassembled WGS sequence"/>
</dbReference>